<dbReference type="GO" id="GO:0005634">
    <property type="term" value="C:nucleus"/>
    <property type="evidence" value="ECO:0007669"/>
    <property type="project" value="TreeGrafter"/>
</dbReference>
<dbReference type="HOGENOM" id="CLU_096865_0_0_1"/>
<dbReference type="Proteomes" id="UP000054217">
    <property type="component" value="Unassembled WGS sequence"/>
</dbReference>
<sequence length="173" mass="20663">MAVGLTLYDVLGVTPDATTEDVRKAYKLKALETHPDKLEPTATERQRRAAEGKFRNVCDAFEVLSDPIKRKAYDERITRATINLKMWDGERERRNQERETWARQLREQSEARIKARQDWYDSLQKAKEEKAKHEAMVEQFYQELRDRNPEWEIRRQEVLKRKALLREKTKSSK</sequence>
<evidence type="ECO:0000259" key="1">
    <source>
        <dbReference type="PROSITE" id="PS50076"/>
    </source>
</evidence>
<dbReference type="SMART" id="SM00271">
    <property type="entry name" value="DnaJ"/>
    <property type="match status" value="1"/>
</dbReference>
<name>A0A0C3PIF3_PISTI</name>
<dbReference type="EMBL" id="KN831959">
    <property type="protein sequence ID" value="KIO07854.1"/>
    <property type="molecule type" value="Genomic_DNA"/>
</dbReference>
<dbReference type="GO" id="GO:0044183">
    <property type="term" value="F:protein folding chaperone"/>
    <property type="evidence" value="ECO:0007669"/>
    <property type="project" value="TreeGrafter"/>
</dbReference>
<dbReference type="PROSITE" id="PS00636">
    <property type="entry name" value="DNAJ_1"/>
    <property type="match status" value="1"/>
</dbReference>
<dbReference type="CDD" id="cd06257">
    <property type="entry name" value="DnaJ"/>
    <property type="match status" value="1"/>
</dbReference>
<dbReference type="InterPro" id="IPR001623">
    <property type="entry name" value="DnaJ_domain"/>
</dbReference>
<dbReference type="PANTHER" id="PTHR43948">
    <property type="entry name" value="DNAJ HOMOLOG SUBFAMILY B"/>
    <property type="match status" value="1"/>
</dbReference>
<proteinExistence type="predicted"/>
<dbReference type="InParanoid" id="A0A0C3PIF3"/>
<dbReference type="SUPFAM" id="SSF46565">
    <property type="entry name" value="Chaperone J-domain"/>
    <property type="match status" value="1"/>
</dbReference>
<dbReference type="Pfam" id="PF00226">
    <property type="entry name" value="DnaJ"/>
    <property type="match status" value="1"/>
</dbReference>
<dbReference type="Gene3D" id="1.10.287.110">
    <property type="entry name" value="DnaJ domain"/>
    <property type="match status" value="1"/>
</dbReference>
<dbReference type="GO" id="GO:0051087">
    <property type="term" value="F:protein-folding chaperone binding"/>
    <property type="evidence" value="ECO:0007669"/>
    <property type="project" value="TreeGrafter"/>
</dbReference>
<reference evidence="2 3" key="1">
    <citation type="submission" date="2014-04" db="EMBL/GenBank/DDBJ databases">
        <authorList>
            <consortium name="DOE Joint Genome Institute"/>
            <person name="Kuo A."/>
            <person name="Kohler A."/>
            <person name="Costa M.D."/>
            <person name="Nagy L.G."/>
            <person name="Floudas D."/>
            <person name="Copeland A."/>
            <person name="Barry K.W."/>
            <person name="Cichocki N."/>
            <person name="Veneault-Fourrey C."/>
            <person name="LaButti K."/>
            <person name="Lindquist E.A."/>
            <person name="Lipzen A."/>
            <person name="Lundell T."/>
            <person name="Morin E."/>
            <person name="Murat C."/>
            <person name="Sun H."/>
            <person name="Tunlid A."/>
            <person name="Henrissat B."/>
            <person name="Grigoriev I.V."/>
            <person name="Hibbett D.S."/>
            <person name="Martin F."/>
            <person name="Nordberg H.P."/>
            <person name="Cantor M.N."/>
            <person name="Hua S.X."/>
        </authorList>
    </citation>
    <scope>NUCLEOTIDE SEQUENCE [LARGE SCALE GENOMIC DNA]</scope>
    <source>
        <strain evidence="2 3">Marx 270</strain>
    </source>
</reference>
<dbReference type="AlphaFoldDB" id="A0A0C3PIF3"/>
<dbReference type="OrthoDB" id="442087at2759"/>
<dbReference type="PRINTS" id="PR00625">
    <property type="entry name" value="JDOMAIN"/>
</dbReference>
<dbReference type="GO" id="GO:0051082">
    <property type="term" value="F:unfolded protein binding"/>
    <property type="evidence" value="ECO:0007669"/>
    <property type="project" value="TreeGrafter"/>
</dbReference>
<dbReference type="InterPro" id="IPR018253">
    <property type="entry name" value="DnaJ_domain_CS"/>
</dbReference>
<dbReference type="InterPro" id="IPR036869">
    <property type="entry name" value="J_dom_sf"/>
</dbReference>
<organism evidence="2 3">
    <name type="scientific">Pisolithus tinctorius Marx 270</name>
    <dbReference type="NCBI Taxonomy" id="870435"/>
    <lineage>
        <taxon>Eukaryota</taxon>
        <taxon>Fungi</taxon>
        <taxon>Dikarya</taxon>
        <taxon>Basidiomycota</taxon>
        <taxon>Agaricomycotina</taxon>
        <taxon>Agaricomycetes</taxon>
        <taxon>Agaricomycetidae</taxon>
        <taxon>Boletales</taxon>
        <taxon>Sclerodermatineae</taxon>
        <taxon>Pisolithaceae</taxon>
        <taxon>Pisolithus</taxon>
    </lineage>
</organism>
<evidence type="ECO:0000313" key="2">
    <source>
        <dbReference type="EMBL" id="KIO07854.1"/>
    </source>
</evidence>
<dbReference type="PANTHER" id="PTHR43948:SF10">
    <property type="entry name" value="MRJ, ISOFORM E"/>
    <property type="match status" value="1"/>
</dbReference>
<protein>
    <recommendedName>
        <fullName evidence="1">J domain-containing protein</fullName>
    </recommendedName>
</protein>
<feature type="domain" description="J" evidence="1">
    <location>
        <begin position="6"/>
        <end position="77"/>
    </location>
</feature>
<dbReference type="GO" id="GO:0005737">
    <property type="term" value="C:cytoplasm"/>
    <property type="evidence" value="ECO:0007669"/>
    <property type="project" value="TreeGrafter"/>
</dbReference>
<reference evidence="3" key="2">
    <citation type="submission" date="2015-01" db="EMBL/GenBank/DDBJ databases">
        <title>Evolutionary Origins and Diversification of the Mycorrhizal Mutualists.</title>
        <authorList>
            <consortium name="DOE Joint Genome Institute"/>
            <consortium name="Mycorrhizal Genomics Consortium"/>
            <person name="Kohler A."/>
            <person name="Kuo A."/>
            <person name="Nagy L.G."/>
            <person name="Floudas D."/>
            <person name="Copeland A."/>
            <person name="Barry K.W."/>
            <person name="Cichocki N."/>
            <person name="Veneault-Fourrey C."/>
            <person name="LaButti K."/>
            <person name="Lindquist E.A."/>
            <person name="Lipzen A."/>
            <person name="Lundell T."/>
            <person name="Morin E."/>
            <person name="Murat C."/>
            <person name="Riley R."/>
            <person name="Ohm R."/>
            <person name="Sun H."/>
            <person name="Tunlid A."/>
            <person name="Henrissat B."/>
            <person name="Grigoriev I.V."/>
            <person name="Hibbett D.S."/>
            <person name="Martin F."/>
        </authorList>
    </citation>
    <scope>NUCLEOTIDE SEQUENCE [LARGE SCALE GENOMIC DNA]</scope>
    <source>
        <strain evidence="3">Marx 270</strain>
    </source>
</reference>
<accession>A0A0C3PIF3</accession>
<keyword evidence="3" id="KW-1185">Reference proteome</keyword>
<dbReference type="PROSITE" id="PS50076">
    <property type="entry name" value="DNAJ_2"/>
    <property type="match status" value="1"/>
</dbReference>
<gene>
    <name evidence="2" type="ORF">M404DRAFT_400200</name>
</gene>
<evidence type="ECO:0000313" key="3">
    <source>
        <dbReference type="Proteomes" id="UP000054217"/>
    </source>
</evidence>
<dbReference type="FunCoup" id="A0A0C3PIF3">
    <property type="interactions" value="406"/>
</dbReference>